<evidence type="ECO:0000313" key="5">
    <source>
        <dbReference type="EMBL" id="AHB62126.1"/>
    </source>
</evidence>
<evidence type="ECO:0000256" key="3">
    <source>
        <dbReference type="ARBA" id="ARBA00023274"/>
    </source>
</evidence>
<dbReference type="InterPro" id="IPR016180">
    <property type="entry name" value="Ribosomal_uL16_dom"/>
</dbReference>
<organism evidence="5">
    <name type="scientific">Hildenbrandia rubra</name>
    <dbReference type="NCBI Taxonomy" id="31481"/>
    <lineage>
        <taxon>Eukaryota</taxon>
        <taxon>Rhodophyta</taxon>
        <taxon>Florideophyceae</taxon>
        <taxon>Hildenbrandiophycidae</taxon>
        <taxon>Hildenbrandiales</taxon>
        <taxon>Hildenbrandiaceae</taxon>
        <taxon>Hildenbrandia</taxon>
    </lineage>
</organism>
<dbReference type="InterPro" id="IPR047873">
    <property type="entry name" value="Ribosomal_uL16"/>
</dbReference>
<name>A0A0A7A6H0_9FLOR</name>
<proteinExistence type="inferred from homology"/>
<dbReference type="GO" id="GO:0003735">
    <property type="term" value="F:structural constituent of ribosome"/>
    <property type="evidence" value="ECO:0007669"/>
    <property type="project" value="InterPro"/>
</dbReference>
<dbReference type="EMBL" id="KF649304">
    <property type="protein sequence ID" value="AHB62126.1"/>
    <property type="molecule type" value="Genomic_DNA"/>
</dbReference>
<keyword evidence="2 4" id="KW-0689">Ribosomal protein</keyword>
<keyword evidence="5" id="KW-0496">Mitochondrion</keyword>
<comment type="similarity">
    <text evidence="1 4">Belongs to the universal ribosomal protein uL16 family.</text>
</comment>
<dbReference type="InterPro" id="IPR000114">
    <property type="entry name" value="Ribosomal_uL16_bact-type"/>
</dbReference>
<reference evidence="5" key="1">
    <citation type="submission" date="2013-09" db="EMBL/GenBank/DDBJ databases">
        <title>Complete mitochondrion genomes reveal florideophycean red algal diversity.</title>
        <authorList>
            <person name="Yang E.C."/>
            <person name="Kim K.M."/>
            <person name="Kim S.Y."/>
            <person name="Yoon H.S."/>
        </authorList>
    </citation>
    <scope>NUCLEOTIDE SEQUENCE</scope>
</reference>
<dbReference type="AlphaFoldDB" id="A0A0A7A6H0"/>
<dbReference type="GO" id="GO:0032543">
    <property type="term" value="P:mitochondrial translation"/>
    <property type="evidence" value="ECO:0007669"/>
    <property type="project" value="TreeGrafter"/>
</dbReference>
<evidence type="ECO:0000256" key="2">
    <source>
        <dbReference type="ARBA" id="ARBA00022980"/>
    </source>
</evidence>
<geneLocation type="mitochondrion" evidence="5"/>
<dbReference type="GO" id="GO:0019843">
    <property type="term" value="F:rRNA binding"/>
    <property type="evidence" value="ECO:0007669"/>
    <property type="project" value="InterPro"/>
</dbReference>
<evidence type="ECO:0000256" key="4">
    <source>
        <dbReference type="RuleBase" id="RU004413"/>
    </source>
</evidence>
<dbReference type="PANTHER" id="PTHR12220:SF13">
    <property type="entry name" value="LARGE RIBOSOMAL SUBUNIT PROTEIN UL16M"/>
    <property type="match status" value="1"/>
</dbReference>
<dbReference type="SUPFAM" id="SSF54686">
    <property type="entry name" value="Ribosomal protein L16p/L10e"/>
    <property type="match status" value="1"/>
</dbReference>
<evidence type="ECO:0000256" key="1">
    <source>
        <dbReference type="ARBA" id="ARBA00008931"/>
    </source>
</evidence>
<gene>
    <name evidence="5" type="primary">rpl16</name>
    <name evidence="5" type="ORF">Hild.prot.mt.04</name>
</gene>
<dbReference type="GeneID" id="22834601"/>
<sequence length="137" mass="16262">MTFKPRKKTFSRSPKTFSKKHSNLRFGYYGIKSCEFTKIKSSRLVYLFRFLEKHIKLVITSKKIRVWNRVTINFTLTKLSSEARMGKGKGAIVDHFTYIKPGQILFELEKIKAQYWVRIFLKMQHRIGLKIKPVTKT</sequence>
<dbReference type="InterPro" id="IPR036920">
    <property type="entry name" value="Ribosomal_uL16_sf"/>
</dbReference>
<dbReference type="PRINTS" id="PR00060">
    <property type="entry name" value="RIBOSOMALL16"/>
</dbReference>
<dbReference type="GO" id="GO:0005762">
    <property type="term" value="C:mitochondrial large ribosomal subunit"/>
    <property type="evidence" value="ECO:0007669"/>
    <property type="project" value="TreeGrafter"/>
</dbReference>
<dbReference type="Gene3D" id="3.90.1170.10">
    <property type="entry name" value="Ribosomal protein L10e/L16"/>
    <property type="match status" value="1"/>
</dbReference>
<protein>
    <submittedName>
        <fullName evidence="5">Ribosomal protein L16</fullName>
    </submittedName>
</protein>
<dbReference type="PANTHER" id="PTHR12220">
    <property type="entry name" value="50S/60S RIBOSOMAL PROTEIN L16"/>
    <property type="match status" value="1"/>
</dbReference>
<dbReference type="RefSeq" id="YP_009114063.1">
    <property type="nucleotide sequence ID" value="NC_026055.1"/>
</dbReference>
<keyword evidence="3 4" id="KW-0687">Ribonucleoprotein</keyword>
<dbReference type="Pfam" id="PF00252">
    <property type="entry name" value="Ribosomal_L16"/>
    <property type="match status" value="1"/>
</dbReference>
<accession>A0A0A7A6H0</accession>
<dbReference type="CDD" id="cd01433">
    <property type="entry name" value="Ribosomal_L16_L10e"/>
    <property type="match status" value="1"/>
</dbReference>